<accession>A0A377HGY7</accession>
<proteinExistence type="predicted"/>
<reference evidence="1 2" key="1">
    <citation type="submission" date="2018-06" db="EMBL/GenBank/DDBJ databases">
        <authorList>
            <consortium name="Pathogen Informatics"/>
            <person name="Doyle S."/>
        </authorList>
    </citation>
    <scope>NUCLEOTIDE SEQUENCE [LARGE SCALE GENOMIC DNA]</scope>
    <source>
        <strain evidence="1 2">NCTC13163</strain>
    </source>
</reference>
<evidence type="ECO:0000313" key="2">
    <source>
        <dbReference type="Proteomes" id="UP000254060"/>
    </source>
</evidence>
<dbReference type="RefSeq" id="WP_029336197.1">
    <property type="nucleotide sequence ID" value="NZ_UGGP01000002.1"/>
</dbReference>
<evidence type="ECO:0008006" key="3">
    <source>
        <dbReference type="Google" id="ProtNLM"/>
    </source>
</evidence>
<dbReference type="STRING" id="1397694.GCA_000702585_03159"/>
<dbReference type="AlphaFoldDB" id="A0A377HGY7"/>
<evidence type="ECO:0000313" key="1">
    <source>
        <dbReference type="EMBL" id="STO53199.1"/>
    </source>
</evidence>
<gene>
    <name evidence="1" type="ORF">NCTC13163_03180</name>
</gene>
<dbReference type="OrthoDB" id="2973808at2"/>
<organism evidence="1 2">
    <name type="scientific">Exiguobacterium aurantiacum</name>
    <dbReference type="NCBI Taxonomy" id="33987"/>
    <lineage>
        <taxon>Bacteria</taxon>
        <taxon>Bacillati</taxon>
        <taxon>Bacillota</taxon>
        <taxon>Bacilli</taxon>
        <taxon>Bacillales</taxon>
        <taxon>Bacillales Family XII. Incertae Sedis</taxon>
        <taxon>Exiguobacterium</taxon>
    </lineage>
</organism>
<protein>
    <recommendedName>
        <fullName evidence="3">PIN domain-containing protein</fullName>
    </recommendedName>
</protein>
<name>A0A377HGY7_9BACL</name>
<dbReference type="Proteomes" id="UP000254060">
    <property type="component" value="Unassembled WGS sequence"/>
</dbReference>
<sequence>MIKEPVFIDANIIIHAASFRQADVFDWINSLYGQVLIHVEVLNELKTSSVRDKVDAFINNGTWVLFDPESEASIATDDLYDLYLVYLTEVRLAFQQLDEKKIREGRPLKHTSDLGEIHSLAAARLISAGLICSDDADIREVINDAELYIVNQEEQEILIRQHTFMDFCIHLKRYEVVKRSQIRKFFKTIRPHDLIVLDQHIDEI</sequence>
<dbReference type="EMBL" id="UGGP01000002">
    <property type="protein sequence ID" value="STO53199.1"/>
    <property type="molecule type" value="Genomic_DNA"/>
</dbReference>